<comment type="pathway">
    <text evidence="3">Protein modification.</text>
</comment>
<evidence type="ECO:0000313" key="6">
    <source>
        <dbReference type="Proteomes" id="UP001430848"/>
    </source>
</evidence>
<sequence length="457" mass="50762">MADEGEKIHSFQSMILDLPPSCVEICPRYPSHFVVGTYYLDTSEIEGKHTEKDNDGDDVEVEAKHAQSKSGSIIVFGLKDGKAYVSRLQLSLRKHANLSYRHKKQTVAQPSAVFDLHFAPQADRGDLCAAVSSTGTISFFRLTPDPSTSTEGTAEGQYLQNLSVLRIPRLPEDDSFTYFTWHPEIPGLMAVTTSTGKVIIARVQSDYKKIKRLRTILEHDAEAWFVAFSPLSHQAPSSDETLSTVFSGGDDFKLLLGTHATRPDTKEATASDPESAEPSGSDSDSEQDSAPPRDNNGIRHDAGVTAILPLRLTTSEGYDVVVTGSYSDHISVWGVMPPYKLEGLPVVRRLLKRRDLGGGVWRLKVIEELSDYPGDGWTVTLLVSCMHAGARVVRIEGDLTTVTSIEVLRRFEEHESMNYGSDYTWVNRREFFGEGEGRKIVCVSTSFYDKRLCLWTF</sequence>
<dbReference type="PANTHER" id="PTHR46042">
    <property type="entry name" value="DIPHTHINE METHYLTRANSFERASE"/>
    <property type="match status" value="1"/>
</dbReference>
<dbReference type="PANTHER" id="PTHR46042:SF1">
    <property type="entry name" value="DIPHTHINE METHYLTRANSFERASE"/>
    <property type="match status" value="1"/>
</dbReference>
<reference evidence="5 6" key="1">
    <citation type="submission" date="2024-02" db="EMBL/GenBank/DDBJ databases">
        <title>De novo assembly and annotation of 12 fungi associated with fruit tree decline syndrome in Ontario, Canada.</title>
        <authorList>
            <person name="Sulman M."/>
            <person name="Ellouze W."/>
            <person name="Ilyukhin E."/>
        </authorList>
    </citation>
    <scope>NUCLEOTIDE SEQUENCE [LARGE SCALE GENOMIC DNA]</scope>
    <source>
        <strain evidence="5 6">M169</strain>
    </source>
</reference>
<dbReference type="InterPro" id="IPR036322">
    <property type="entry name" value="WD40_repeat_dom_sf"/>
</dbReference>
<protein>
    <submittedName>
        <fullName evidence="5">Uncharacterized protein</fullName>
    </submittedName>
</protein>
<dbReference type="InterPro" id="IPR052415">
    <property type="entry name" value="Diphthine_MTase"/>
</dbReference>
<evidence type="ECO:0000256" key="1">
    <source>
        <dbReference type="ARBA" id="ARBA00022574"/>
    </source>
</evidence>
<evidence type="ECO:0000256" key="3">
    <source>
        <dbReference type="ARBA" id="ARBA00043952"/>
    </source>
</evidence>
<evidence type="ECO:0000313" key="5">
    <source>
        <dbReference type="EMBL" id="KAK7727883.1"/>
    </source>
</evidence>
<dbReference type="Proteomes" id="UP001430848">
    <property type="component" value="Unassembled WGS sequence"/>
</dbReference>
<gene>
    <name evidence="5" type="ORF">SLS63_006962</name>
</gene>
<evidence type="ECO:0000256" key="4">
    <source>
        <dbReference type="SAM" id="MobiDB-lite"/>
    </source>
</evidence>
<keyword evidence="6" id="KW-1185">Reference proteome</keyword>
<comment type="caution">
    <text evidence="5">The sequence shown here is derived from an EMBL/GenBank/DDBJ whole genome shotgun (WGS) entry which is preliminary data.</text>
</comment>
<accession>A0ABR1P6T3</accession>
<keyword evidence="2" id="KW-0677">Repeat</keyword>
<keyword evidence="1" id="KW-0853">WD repeat</keyword>
<dbReference type="InterPro" id="IPR015943">
    <property type="entry name" value="WD40/YVTN_repeat-like_dom_sf"/>
</dbReference>
<name>A0ABR1P6T3_DIAER</name>
<dbReference type="SUPFAM" id="SSF50978">
    <property type="entry name" value="WD40 repeat-like"/>
    <property type="match status" value="1"/>
</dbReference>
<proteinExistence type="predicted"/>
<dbReference type="EMBL" id="JAKNSF020000036">
    <property type="protein sequence ID" value="KAK7727883.1"/>
    <property type="molecule type" value="Genomic_DNA"/>
</dbReference>
<feature type="region of interest" description="Disordered" evidence="4">
    <location>
        <begin position="260"/>
        <end position="300"/>
    </location>
</feature>
<organism evidence="5 6">
    <name type="scientific">Diaporthe eres</name>
    <name type="common">Phomopsis oblonga</name>
    <dbReference type="NCBI Taxonomy" id="83184"/>
    <lineage>
        <taxon>Eukaryota</taxon>
        <taxon>Fungi</taxon>
        <taxon>Dikarya</taxon>
        <taxon>Ascomycota</taxon>
        <taxon>Pezizomycotina</taxon>
        <taxon>Sordariomycetes</taxon>
        <taxon>Sordariomycetidae</taxon>
        <taxon>Diaporthales</taxon>
        <taxon>Diaporthaceae</taxon>
        <taxon>Diaporthe</taxon>
        <taxon>Diaporthe eres species complex</taxon>
    </lineage>
</organism>
<dbReference type="Gene3D" id="2.130.10.10">
    <property type="entry name" value="YVTN repeat-like/Quinoprotein amine dehydrogenase"/>
    <property type="match status" value="1"/>
</dbReference>
<evidence type="ECO:0000256" key="2">
    <source>
        <dbReference type="ARBA" id="ARBA00022737"/>
    </source>
</evidence>